<dbReference type="SUPFAM" id="SSF55424">
    <property type="entry name" value="FAD/NAD-linked reductases, dimerisation (C-terminal) domain"/>
    <property type="match status" value="1"/>
</dbReference>
<protein>
    <submittedName>
        <fullName evidence="1">Uncharacterized protein</fullName>
    </submittedName>
</protein>
<dbReference type="InterPro" id="IPR016156">
    <property type="entry name" value="FAD/NAD-linked_Rdtase_dimer_sf"/>
</dbReference>
<dbReference type="Gene3D" id="3.30.390.30">
    <property type="match status" value="1"/>
</dbReference>
<sequence length="124" mass="14197">MSMLGPDAHFCGIGDTNAKKFNTTTVYAVDESDLELTNDEPRAVVFYTDKITNVIKGVLLFNVMGFGEEIARKLIRDRKPFKETLKEYSKLFELWEVVVDSLKEDKPDKVGLNDDELLAYQRED</sequence>
<proteinExistence type="predicted"/>
<dbReference type="EMBL" id="CAJEWN010000323">
    <property type="protein sequence ID" value="CAD2178579.1"/>
    <property type="molecule type" value="Genomic_DNA"/>
</dbReference>
<evidence type="ECO:0000313" key="2">
    <source>
        <dbReference type="Proteomes" id="UP000580250"/>
    </source>
</evidence>
<accession>A0A6V7VUS1</accession>
<evidence type="ECO:0000313" key="1">
    <source>
        <dbReference type="EMBL" id="CAD2178579.1"/>
    </source>
</evidence>
<dbReference type="Proteomes" id="UP000580250">
    <property type="component" value="Unassembled WGS sequence"/>
</dbReference>
<comment type="caution">
    <text evidence="1">The sequence shown here is derived from an EMBL/GenBank/DDBJ whole genome shotgun (WGS) entry which is preliminary data.</text>
</comment>
<organism evidence="1 2">
    <name type="scientific">Meloidogyne enterolobii</name>
    <name type="common">Root-knot nematode worm</name>
    <name type="synonym">Meloidogyne mayaguensis</name>
    <dbReference type="NCBI Taxonomy" id="390850"/>
    <lineage>
        <taxon>Eukaryota</taxon>
        <taxon>Metazoa</taxon>
        <taxon>Ecdysozoa</taxon>
        <taxon>Nematoda</taxon>
        <taxon>Chromadorea</taxon>
        <taxon>Rhabditida</taxon>
        <taxon>Tylenchina</taxon>
        <taxon>Tylenchomorpha</taxon>
        <taxon>Tylenchoidea</taxon>
        <taxon>Meloidogynidae</taxon>
        <taxon>Meloidogyninae</taxon>
        <taxon>Meloidogyne</taxon>
    </lineage>
</organism>
<dbReference type="AlphaFoldDB" id="A0A6V7VUS1"/>
<reference evidence="1 2" key="1">
    <citation type="submission" date="2020-08" db="EMBL/GenBank/DDBJ databases">
        <authorList>
            <person name="Koutsovoulos G."/>
            <person name="Danchin GJ E."/>
        </authorList>
    </citation>
    <scope>NUCLEOTIDE SEQUENCE [LARGE SCALE GENOMIC DNA]</scope>
</reference>
<gene>
    <name evidence="1" type="ORF">MENT_LOCUS30525</name>
</gene>
<name>A0A6V7VUS1_MELEN</name>